<accession>A0A7K3VZ92</accession>
<reference evidence="1 2" key="1">
    <citation type="submission" date="2020-02" db="EMBL/GenBank/DDBJ databases">
        <title>Geodermatophilus sabuli CPCC 205279 I12A-02694.</title>
        <authorList>
            <person name="Jiang Z."/>
        </authorList>
    </citation>
    <scope>NUCLEOTIDE SEQUENCE [LARGE SCALE GENOMIC DNA]</scope>
    <source>
        <strain evidence="1 2">I12A-02694</strain>
    </source>
</reference>
<dbReference type="Proteomes" id="UP000470246">
    <property type="component" value="Unassembled WGS sequence"/>
</dbReference>
<proteinExistence type="predicted"/>
<dbReference type="RefSeq" id="WP_163480425.1">
    <property type="nucleotide sequence ID" value="NZ_JAAGWF010000007.1"/>
</dbReference>
<keyword evidence="2" id="KW-1185">Reference proteome</keyword>
<evidence type="ECO:0000313" key="1">
    <source>
        <dbReference type="EMBL" id="NEK57224.1"/>
    </source>
</evidence>
<evidence type="ECO:0000313" key="2">
    <source>
        <dbReference type="Proteomes" id="UP000470246"/>
    </source>
</evidence>
<name>A0A7K3VZ92_9ACTN</name>
<evidence type="ECO:0008006" key="3">
    <source>
        <dbReference type="Google" id="ProtNLM"/>
    </source>
</evidence>
<gene>
    <name evidence="1" type="ORF">GCU56_04965</name>
</gene>
<protein>
    <recommendedName>
        <fullName evidence="3">Polymer-forming cytoskeletal protein</fullName>
    </recommendedName>
</protein>
<sequence length="137" mass="14560">MFEKLTGDVQGPLEVNGALEIDGTLHGGADVTGTLDLRGACYGPLQVRLDGHADVEAVVHGDVLAHSGRLRLRGIVEGILNARPEADVRFAVGTILNGRQLQADGSFVPVEGPFRLNIPDDAVMMRLQPDATWAPVD</sequence>
<organism evidence="1 2">
    <name type="scientific">Geodermatophilus sabuli</name>
    <dbReference type="NCBI Taxonomy" id="1564158"/>
    <lineage>
        <taxon>Bacteria</taxon>
        <taxon>Bacillati</taxon>
        <taxon>Actinomycetota</taxon>
        <taxon>Actinomycetes</taxon>
        <taxon>Geodermatophilales</taxon>
        <taxon>Geodermatophilaceae</taxon>
        <taxon>Geodermatophilus</taxon>
    </lineage>
</organism>
<dbReference type="EMBL" id="JAAGWF010000007">
    <property type="protein sequence ID" value="NEK57224.1"/>
    <property type="molecule type" value="Genomic_DNA"/>
</dbReference>
<dbReference type="AlphaFoldDB" id="A0A7K3VZ92"/>
<comment type="caution">
    <text evidence="1">The sequence shown here is derived from an EMBL/GenBank/DDBJ whole genome shotgun (WGS) entry which is preliminary data.</text>
</comment>